<dbReference type="SUPFAM" id="SSF53623">
    <property type="entry name" value="MurD-like peptide ligases, catalytic domain"/>
    <property type="match status" value="1"/>
</dbReference>
<dbReference type="GO" id="GO:0005737">
    <property type="term" value="C:cytoplasm"/>
    <property type="evidence" value="ECO:0007669"/>
    <property type="project" value="UniProtKB-SubCell"/>
</dbReference>
<dbReference type="InterPro" id="IPR036615">
    <property type="entry name" value="Mur_ligase_C_dom_sf"/>
</dbReference>
<dbReference type="GO" id="GO:0008763">
    <property type="term" value="F:UDP-N-acetylmuramate-L-alanine ligase activity"/>
    <property type="evidence" value="ECO:0007669"/>
    <property type="project" value="UniProtKB-UniRule"/>
</dbReference>
<evidence type="ECO:0000256" key="5">
    <source>
        <dbReference type="ARBA" id="ARBA00022598"/>
    </source>
</evidence>
<keyword evidence="9" id="KW-0133">Cell shape</keyword>
<dbReference type="PATRIC" id="fig|76936.10.peg.1305"/>
<organism evidence="18 21">
    <name type="scientific">Helicobacter typhlonius</name>
    <dbReference type="NCBI Taxonomy" id="76936"/>
    <lineage>
        <taxon>Bacteria</taxon>
        <taxon>Pseudomonadati</taxon>
        <taxon>Campylobacterota</taxon>
        <taxon>Epsilonproteobacteria</taxon>
        <taxon>Campylobacterales</taxon>
        <taxon>Helicobacteraceae</taxon>
        <taxon>Helicobacter</taxon>
    </lineage>
</organism>
<dbReference type="STRING" id="76936.BN2458_PEG1337"/>
<dbReference type="Pfam" id="PF02875">
    <property type="entry name" value="Mur_ligase_C"/>
    <property type="match status" value="1"/>
</dbReference>
<evidence type="ECO:0000256" key="10">
    <source>
        <dbReference type="ARBA" id="ARBA00022984"/>
    </source>
</evidence>
<dbReference type="SUPFAM" id="SSF51984">
    <property type="entry name" value="MurCD N-terminal domain"/>
    <property type="match status" value="1"/>
</dbReference>
<dbReference type="NCBIfam" id="TIGR01082">
    <property type="entry name" value="murC"/>
    <property type="match status" value="1"/>
</dbReference>
<keyword evidence="20" id="KW-1185">Reference proteome</keyword>
<evidence type="ECO:0000256" key="2">
    <source>
        <dbReference type="ARBA" id="ARBA00004752"/>
    </source>
</evidence>
<name>A0A099UCH8_9HELI</name>
<dbReference type="KEGG" id="hty:BN2458_PEG1337"/>
<feature type="domain" description="Mur ligase central" evidence="17">
    <location>
        <begin position="105"/>
        <end position="271"/>
    </location>
</feature>
<dbReference type="PANTHER" id="PTHR43445">
    <property type="entry name" value="UDP-N-ACETYLMURAMATE--L-ALANINE LIGASE-RELATED"/>
    <property type="match status" value="1"/>
</dbReference>
<dbReference type="AlphaFoldDB" id="A0A099UCH8"/>
<dbReference type="Pfam" id="PF08245">
    <property type="entry name" value="Mur_ligase_M"/>
    <property type="match status" value="1"/>
</dbReference>
<reference evidence="18" key="3">
    <citation type="submission" date="2015-11" db="EMBL/GenBank/DDBJ databases">
        <authorList>
            <person name="Zhang Y."/>
            <person name="Guo Z."/>
        </authorList>
    </citation>
    <scope>NUCLEOTIDE SEQUENCE</scope>
    <source>
        <strain evidence="18">1</strain>
    </source>
</reference>
<keyword evidence="8" id="KW-0067">ATP-binding</keyword>
<evidence type="ECO:0000256" key="1">
    <source>
        <dbReference type="ARBA" id="ARBA00004496"/>
    </source>
</evidence>
<dbReference type="GO" id="GO:0071555">
    <property type="term" value="P:cell wall organization"/>
    <property type="evidence" value="ECO:0007669"/>
    <property type="project" value="UniProtKB-KW"/>
</dbReference>
<dbReference type="UniPathway" id="UPA00219"/>
<dbReference type="EMBL" id="LN907858">
    <property type="protein sequence ID" value="CUU40222.1"/>
    <property type="molecule type" value="Genomic_DNA"/>
</dbReference>
<evidence type="ECO:0000256" key="12">
    <source>
        <dbReference type="ARBA" id="ARBA00023316"/>
    </source>
</evidence>
<evidence type="ECO:0000313" key="18">
    <source>
        <dbReference type="EMBL" id="CUU40222.1"/>
    </source>
</evidence>
<protein>
    <recommendedName>
        <fullName evidence="3 14">UDP-N-acetylmuramate--L-alanine ligase</fullName>
        <ecNumber evidence="3 14">6.3.2.8</ecNumber>
    </recommendedName>
</protein>
<dbReference type="InterPro" id="IPR036565">
    <property type="entry name" value="Mur-like_cat_sf"/>
</dbReference>
<dbReference type="InterPro" id="IPR000713">
    <property type="entry name" value="Mur_ligase_N"/>
</dbReference>
<dbReference type="Gene3D" id="3.40.50.720">
    <property type="entry name" value="NAD(P)-binding Rossmann-like Domain"/>
    <property type="match status" value="1"/>
</dbReference>
<dbReference type="InterPro" id="IPR004101">
    <property type="entry name" value="Mur_ligase_C"/>
</dbReference>
<dbReference type="InterPro" id="IPR005758">
    <property type="entry name" value="UDP-N-AcMur_Ala_ligase_MurC"/>
</dbReference>
<sequence length="439" mass="48577">MKIHFIGIGGIGISGLAKYLRAQGIEVSGSDIAEGNATKYLRAQGVPIHIPHSAAAITNQDVVIHSAIIKPDNIEVQEAIKKGIKVLSRKEAIASILKEKRVFSVCGAHGKSTTSAILSAILPQFGAIIGADSKEFGSNVRETKSESIVFEADESDKSFLNSNPYCAIIPNAEPEHMESYNHDLKEFYGAYYEFICKAKKRILNLSDPYLQSLTGIESITLCPDKDIKDIRFNLHNDEPQTTFSLKNYGEFSVWGFGEHMAQNASLAILCALDELGDSALPQIKENLKNFKGIKKRFDILTKGATTIIDDYAHHPTEILATLKSVAIYNSLKPHNKVIAIWQPHKYSRVLDNLQAFIDCFHNACDELVILPVWKAGEAHIDIDFASLFAHYNPTFATHLKRENSQIHLYDGDNLIKTLQNALIIGLGAGDITYQLRGEK</sequence>
<proteinExistence type="predicted"/>
<reference evidence="21" key="2">
    <citation type="submission" date="2015-11" db="EMBL/GenBank/DDBJ databases">
        <authorList>
            <person name="Anvar S.Y."/>
        </authorList>
    </citation>
    <scope>NUCLEOTIDE SEQUENCE [LARGE SCALE GENOMIC DNA]</scope>
</reference>
<evidence type="ECO:0000256" key="13">
    <source>
        <dbReference type="ARBA" id="ARBA00047833"/>
    </source>
</evidence>
<keyword evidence="12" id="KW-0961">Cell wall biogenesis/degradation</keyword>
<dbReference type="OrthoDB" id="9804126at2"/>
<evidence type="ECO:0000256" key="6">
    <source>
        <dbReference type="ARBA" id="ARBA00022618"/>
    </source>
</evidence>
<evidence type="ECO:0000259" key="15">
    <source>
        <dbReference type="Pfam" id="PF01225"/>
    </source>
</evidence>
<dbReference type="GO" id="GO:0008360">
    <property type="term" value="P:regulation of cell shape"/>
    <property type="evidence" value="ECO:0007669"/>
    <property type="project" value="UniProtKB-KW"/>
</dbReference>
<comment type="catalytic activity">
    <reaction evidence="13">
        <text>UDP-N-acetyl-alpha-D-muramate + L-alanine + ATP = UDP-N-acetyl-alpha-D-muramoyl-L-alanine + ADP + phosphate + H(+)</text>
        <dbReference type="Rhea" id="RHEA:23372"/>
        <dbReference type="ChEBI" id="CHEBI:15378"/>
        <dbReference type="ChEBI" id="CHEBI:30616"/>
        <dbReference type="ChEBI" id="CHEBI:43474"/>
        <dbReference type="ChEBI" id="CHEBI:57972"/>
        <dbReference type="ChEBI" id="CHEBI:70757"/>
        <dbReference type="ChEBI" id="CHEBI:83898"/>
        <dbReference type="ChEBI" id="CHEBI:456216"/>
        <dbReference type="EC" id="6.3.2.8"/>
    </reaction>
</comment>
<evidence type="ECO:0000313" key="19">
    <source>
        <dbReference type="EMBL" id="TLD77887.1"/>
    </source>
</evidence>
<dbReference type="Pfam" id="PF01225">
    <property type="entry name" value="Mur_ligase"/>
    <property type="match status" value="1"/>
</dbReference>
<keyword evidence="11" id="KW-0131">Cell cycle</keyword>
<dbReference type="Gene3D" id="3.90.190.20">
    <property type="entry name" value="Mur ligase, C-terminal domain"/>
    <property type="match status" value="1"/>
</dbReference>
<keyword evidence="6" id="KW-0132">Cell division</keyword>
<evidence type="ECO:0000256" key="11">
    <source>
        <dbReference type="ARBA" id="ARBA00023306"/>
    </source>
</evidence>
<evidence type="ECO:0000256" key="14">
    <source>
        <dbReference type="NCBIfam" id="TIGR01082"/>
    </source>
</evidence>
<dbReference type="GeneID" id="78151533"/>
<gene>
    <name evidence="18" type="ORF">BN2458_PEG1337</name>
    <name evidence="19" type="ORF">LS75_008865</name>
</gene>
<dbReference type="SUPFAM" id="SSF53244">
    <property type="entry name" value="MurD-like peptide ligases, peptide-binding domain"/>
    <property type="match status" value="1"/>
</dbReference>
<dbReference type="RefSeq" id="WP_034326291.1">
    <property type="nucleotide sequence ID" value="NZ_CAJTQN010000009.1"/>
</dbReference>
<reference evidence="19 20" key="1">
    <citation type="journal article" date="2014" name="Genome Announc.">
        <title>Draft genome sequences of eight enterohepatic helicobacter species isolated from both laboratory and wild rodents.</title>
        <authorList>
            <person name="Sheh A."/>
            <person name="Shen Z."/>
            <person name="Fox J.G."/>
        </authorList>
    </citation>
    <scope>NUCLEOTIDE SEQUENCE [LARGE SCALE GENOMIC DNA]</scope>
    <source>
        <strain evidence="19 20">MIT 98-6810</strain>
    </source>
</reference>
<evidence type="ECO:0000259" key="17">
    <source>
        <dbReference type="Pfam" id="PF08245"/>
    </source>
</evidence>
<comment type="pathway">
    <text evidence="2">Cell wall biogenesis; peptidoglycan biosynthesis.</text>
</comment>
<keyword evidence="4" id="KW-0963">Cytoplasm</keyword>
<dbReference type="EMBL" id="JRPF02000014">
    <property type="protein sequence ID" value="TLD77887.1"/>
    <property type="molecule type" value="Genomic_DNA"/>
</dbReference>
<evidence type="ECO:0000256" key="8">
    <source>
        <dbReference type="ARBA" id="ARBA00022840"/>
    </source>
</evidence>
<dbReference type="PANTHER" id="PTHR43445:SF3">
    <property type="entry name" value="UDP-N-ACETYLMURAMATE--L-ALANINE LIGASE"/>
    <property type="match status" value="1"/>
</dbReference>
<evidence type="ECO:0000256" key="4">
    <source>
        <dbReference type="ARBA" id="ARBA00022490"/>
    </source>
</evidence>
<keyword evidence="10" id="KW-0573">Peptidoglycan synthesis</keyword>
<dbReference type="InterPro" id="IPR050061">
    <property type="entry name" value="MurCDEF_pg_biosynth"/>
</dbReference>
<keyword evidence="7" id="KW-0547">Nucleotide-binding</keyword>
<evidence type="ECO:0000256" key="9">
    <source>
        <dbReference type="ARBA" id="ARBA00022960"/>
    </source>
</evidence>
<dbReference type="Proteomes" id="UP000029925">
    <property type="component" value="Unassembled WGS sequence"/>
</dbReference>
<dbReference type="GO" id="GO:0009252">
    <property type="term" value="P:peptidoglycan biosynthetic process"/>
    <property type="evidence" value="ECO:0007669"/>
    <property type="project" value="UniProtKB-UniRule"/>
</dbReference>
<dbReference type="EC" id="6.3.2.8" evidence="3 14"/>
<comment type="subcellular location">
    <subcellularLocation>
        <location evidence="1">Cytoplasm</location>
    </subcellularLocation>
</comment>
<dbReference type="GO" id="GO:0005524">
    <property type="term" value="F:ATP binding"/>
    <property type="evidence" value="ECO:0007669"/>
    <property type="project" value="UniProtKB-KW"/>
</dbReference>
<evidence type="ECO:0000256" key="7">
    <source>
        <dbReference type="ARBA" id="ARBA00022741"/>
    </source>
</evidence>
<evidence type="ECO:0000259" key="16">
    <source>
        <dbReference type="Pfam" id="PF02875"/>
    </source>
</evidence>
<evidence type="ECO:0000256" key="3">
    <source>
        <dbReference type="ARBA" id="ARBA00012211"/>
    </source>
</evidence>
<dbReference type="Gene3D" id="3.40.1190.10">
    <property type="entry name" value="Mur-like, catalytic domain"/>
    <property type="match status" value="1"/>
</dbReference>
<feature type="domain" description="Mur ligase C-terminal" evidence="16">
    <location>
        <begin position="296"/>
        <end position="376"/>
    </location>
</feature>
<feature type="domain" description="Mur ligase N-terminal catalytic" evidence="15">
    <location>
        <begin position="2"/>
        <end position="100"/>
    </location>
</feature>
<dbReference type="InterPro" id="IPR013221">
    <property type="entry name" value="Mur_ligase_cen"/>
</dbReference>
<evidence type="ECO:0000313" key="20">
    <source>
        <dbReference type="Proteomes" id="UP000029925"/>
    </source>
</evidence>
<dbReference type="GO" id="GO:0051301">
    <property type="term" value="P:cell division"/>
    <property type="evidence" value="ECO:0007669"/>
    <property type="project" value="UniProtKB-KW"/>
</dbReference>
<accession>A0A099UCH8</accession>
<dbReference type="Proteomes" id="UP000064525">
    <property type="component" value="Chromosome I"/>
</dbReference>
<keyword evidence="5 18" id="KW-0436">Ligase</keyword>
<evidence type="ECO:0000313" key="21">
    <source>
        <dbReference type="Proteomes" id="UP000064525"/>
    </source>
</evidence>